<accession>A0A0F9S9Y4</accession>
<dbReference type="EMBL" id="LAZR01002151">
    <property type="protein sequence ID" value="KKN33791.1"/>
    <property type="molecule type" value="Genomic_DNA"/>
</dbReference>
<dbReference type="InterPro" id="IPR013216">
    <property type="entry name" value="Methyltransf_11"/>
</dbReference>
<gene>
    <name evidence="2" type="ORF">LCGC14_0800240</name>
</gene>
<dbReference type="AlphaFoldDB" id="A0A0F9S9Y4"/>
<organism evidence="2">
    <name type="scientific">marine sediment metagenome</name>
    <dbReference type="NCBI Taxonomy" id="412755"/>
    <lineage>
        <taxon>unclassified sequences</taxon>
        <taxon>metagenomes</taxon>
        <taxon>ecological metagenomes</taxon>
    </lineage>
</organism>
<dbReference type="SUPFAM" id="SSF53335">
    <property type="entry name" value="S-adenosyl-L-methionine-dependent methyltransferases"/>
    <property type="match status" value="1"/>
</dbReference>
<comment type="caution">
    <text evidence="2">The sequence shown here is derived from an EMBL/GenBank/DDBJ whole genome shotgun (WGS) entry which is preliminary data.</text>
</comment>
<dbReference type="PANTHER" id="PTHR43591">
    <property type="entry name" value="METHYLTRANSFERASE"/>
    <property type="match status" value="1"/>
</dbReference>
<dbReference type="CDD" id="cd02440">
    <property type="entry name" value="AdoMet_MTases"/>
    <property type="match status" value="1"/>
</dbReference>
<dbReference type="Gene3D" id="3.40.50.150">
    <property type="entry name" value="Vaccinia Virus protein VP39"/>
    <property type="match status" value="1"/>
</dbReference>
<dbReference type="InterPro" id="IPR029063">
    <property type="entry name" value="SAM-dependent_MTases_sf"/>
</dbReference>
<evidence type="ECO:0000259" key="1">
    <source>
        <dbReference type="Pfam" id="PF08241"/>
    </source>
</evidence>
<evidence type="ECO:0000313" key="2">
    <source>
        <dbReference type="EMBL" id="KKN33791.1"/>
    </source>
</evidence>
<proteinExistence type="predicted"/>
<feature type="domain" description="Methyltransferase type 11" evidence="1">
    <location>
        <begin position="65"/>
        <end position="157"/>
    </location>
</feature>
<reference evidence="2" key="1">
    <citation type="journal article" date="2015" name="Nature">
        <title>Complex archaea that bridge the gap between prokaryotes and eukaryotes.</title>
        <authorList>
            <person name="Spang A."/>
            <person name="Saw J.H."/>
            <person name="Jorgensen S.L."/>
            <person name="Zaremba-Niedzwiedzka K."/>
            <person name="Martijn J."/>
            <person name="Lind A.E."/>
            <person name="van Eijk R."/>
            <person name="Schleper C."/>
            <person name="Guy L."/>
            <person name="Ettema T.J."/>
        </authorList>
    </citation>
    <scope>NUCLEOTIDE SEQUENCE</scope>
</reference>
<protein>
    <recommendedName>
        <fullName evidence="1">Methyltransferase type 11 domain-containing protein</fullName>
    </recommendedName>
</protein>
<dbReference type="Pfam" id="PF08241">
    <property type="entry name" value="Methyltransf_11"/>
    <property type="match status" value="1"/>
</dbReference>
<sequence>MPSEKPSHHSKFSKRLEQEIEQGRKIAENAENIWKYGSYAGILRANRRANFHIKYGQIDSSSFILEVGCGTGLITRRIAGTGAIIIATDLSFELIAQAQKLSANKNVVYQVANAEELPFCSEVFDAIIGNAILHHLDPSTALDEFWRVLKPEGRIVFTEPNMLNPQIALQKNWGWLKKKMGDTPDETAFFAQQVRSLLLRHRFSDLEVFPFDFLHPAIPKAFAIPIQRLGALLERVPLVREIAGSLLIVGLKKIKGI</sequence>
<name>A0A0F9S9Y4_9ZZZZ</name>
<dbReference type="GO" id="GO:0008757">
    <property type="term" value="F:S-adenosylmethionine-dependent methyltransferase activity"/>
    <property type="evidence" value="ECO:0007669"/>
    <property type="project" value="InterPro"/>
</dbReference>